<dbReference type="AlphaFoldDB" id="A0A9P4N1Y0"/>
<sequence length="197" mass="21151">MYLRHFNAETSSVGANRSLSIEKHKLFAISYLNESLLASTSIYVPFIISGFLKTFTILAIFLSQHIPSHYRNNSTIPSFHHSVLLQPFDSTGLCDPSNSAADTSAFGFALIFRYRNHMANPINAIPATGPTTAPVIHASPSSLLSSCRVLVVGDDTADDEDVAPLIPVPVTIGLDVAAVGPAVARGSSQYTVYKLQS</sequence>
<evidence type="ECO:0000313" key="3">
    <source>
        <dbReference type="Proteomes" id="UP000800093"/>
    </source>
</evidence>
<evidence type="ECO:0000313" key="2">
    <source>
        <dbReference type="EMBL" id="KAF2259184.1"/>
    </source>
</evidence>
<dbReference type="EMBL" id="ML986718">
    <property type="protein sequence ID" value="KAF2259184.1"/>
    <property type="molecule type" value="Genomic_DNA"/>
</dbReference>
<keyword evidence="3" id="KW-1185">Reference proteome</keyword>
<protein>
    <submittedName>
        <fullName evidence="2">Uncharacterized protein</fullName>
    </submittedName>
</protein>
<dbReference type="Proteomes" id="UP000800093">
    <property type="component" value="Unassembled WGS sequence"/>
</dbReference>
<proteinExistence type="predicted"/>
<keyword evidence="1" id="KW-0812">Transmembrane</keyword>
<organism evidence="2 3">
    <name type="scientific">Lojkania enalia</name>
    <dbReference type="NCBI Taxonomy" id="147567"/>
    <lineage>
        <taxon>Eukaryota</taxon>
        <taxon>Fungi</taxon>
        <taxon>Dikarya</taxon>
        <taxon>Ascomycota</taxon>
        <taxon>Pezizomycotina</taxon>
        <taxon>Dothideomycetes</taxon>
        <taxon>Pleosporomycetidae</taxon>
        <taxon>Pleosporales</taxon>
        <taxon>Pleosporales incertae sedis</taxon>
        <taxon>Lojkania</taxon>
    </lineage>
</organism>
<keyword evidence="1" id="KW-1133">Transmembrane helix</keyword>
<accession>A0A9P4N1Y0</accession>
<keyword evidence="1" id="KW-0472">Membrane</keyword>
<feature type="transmembrane region" description="Helical" evidence="1">
    <location>
        <begin position="42"/>
        <end position="62"/>
    </location>
</feature>
<reference evidence="3" key="1">
    <citation type="journal article" date="2020" name="Stud. Mycol.">
        <title>101 Dothideomycetes genomes: A test case for predicting lifestyles and emergence of pathogens.</title>
        <authorList>
            <person name="Haridas S."/>
            <person name="Albert R."/>
            <person name="Binder M."/>
            <person name="Bloem J."/>
            <person name="LaButti K."/>
            <person name="Salamov A."/>
            <person name="Andreopoulos B."/>
            <person name="Baker S."/>
            <person name="Barry K."/>
            <person name="Bills G."/>
            <person name="Bluhm B."/>
            <person name="Cannon C."/>
            <person name="Castanera R."/>
            <person name="Culley D."/>
            <person name="Daum C."/>
            <person name="Ezra D."/>
            <person name="Gonzalez J."/>
            <person name="Henrissat B."/>
            <person name="Kuo A."/>
            <person name="Liang C."/>
            <person name="Lipzen A."/>
            <person name="Lutzoni F."/>
            <person name="Magnuson J."/>
            <person name="Mondo S."/>
            <person name="Nolan M."/>
            <person name="Ohm R."/>
            <person name="Pangilinan J."/>
            <person name="Park H.-J."/>
            <person name="Ramirez L."/>
            <person name="Alfaro M."/>
            <person name="Sun H."/>
            <person name="Tritt A."/>
            <person name="Yoshinaga Y."/>
            <person name="Zwiers L.-H."/>
            <person name="Turgeon B."/>
            <person name="Goodwin S."/>
            <person name="Spatafora J."/>
            <person name="Crous P."/>
            <person name="Grigoriev I."/>
        </authorList>
    </citation>
    <scope>NUCLEOTIDE SEQUENCE [LARGE SCALE GENOMIC DNA]</scope>
    <source>
        <strain evidence="3">CBS 304.66</strain>
    </source>
</reference>
<evidence type="ECO:0000256" key="1">
    <source>
        <dbReference type="SAM" id="Phobius"/>
    </source>
</evidence>
<gene>
    <name evidence="2" type="ORF">CC78DRAFT_586244</name>
</gene>
<comment type="caution">
    <text evidence="2">The sequence shown here is derived from an EMBL/GenBank/DDBJ whole genome shotgun (WGS) entry which is preliminary data.</text>
</comment>
<name>A0A9P4N1Y0_9PLEO</name>